<protein>
    <submittedName>
        <fullName evidence="1">Uncharacterized protein</fullName>
    </submittedName>
</protein>
<proteinExistence type="predicted"/>
<reference evidence="1 2" key="1">
    <citation type="submission" date="2015-07" db="EMBL/GenBank/DDBJ databases">
        <authorList>
            <person name="Kim K.M."/>
        </authorList>
    </citation>
    <scope>NUCLEOTIDE SEQUENCE [LARGE SCALE GENOMIC DNA]</scope>
    <source>
        <strain evidence="1 2">KCTC 12363</strain>
    </source>
</reference>
<dbReference type="KEGG" id="camu:CA2015_1290"/>
<accession>A0A0H4PD22</accession>
<dbReference type="STRING" id="320787.CA2015_1290"/>
<dbReference type="AlphaFoldDB" id="A0A0H4PD22"/>
<organism evidence="1 2">
    <name type="scientific">Cyclobacterium amurskyense</name>
    <dbReference type="NCBI Taxonomy" id="320787"/>
    <lineage>
        <taxon>Bacteria</taxon>
        <taxon>Pseudomonadati</taxon>
        <taxon>Bacteroidota</taxon>
        <taxon>Cytophagia</taxon>
        <taxon>Cytophagales</taxon>
        <taxon>Cyclobacteriaceae</taxon>
        <taxon>Cyclobacterium</taxon>
    </lineage>
</organism>
<dbReference type="EMBL" id="CP012040">
    <property type="protein sequence ID" value="AKP50738.1"/>
    <property type="molecule type" value="Genomic_DNA"/>
</dbReference>
<dbReference type="Proteomes" id="UP000036520">
    <property type="component" value="Chromosome"/>
</dbReference>
<sequence>MEKDPNINFKKEVLKALHKGIISKVEAKECLKRDFLKQEIPIFYIQEPKKSPLSIYVDGLEKIGIINPLIRLDGSFPE</sequence>
<gene>
    <name evidence="1" type="ORF">CA2015_1290</name>
</gene>
<evidence type="ECO:0000313" key="2">
    <source>
        <dbReference type="Proteomes" id="UP000036520"/>
    </source>
</evidence>
<name>A0A0H4PD22_9BACT</name>
<keyword evidence="2" id="KW-1185">Reference proteome</keyword>
<evidence type="ECO:0000313" key="1">
    <source>
        <dbReference type="EMBL" id="AKP50738.1"/>
    </source>
</evidence>